<reference evidence="1 2" key="2">
    <citation type="journal article" date="2022" name="Mol. Ecol. Resour.">
        <title>The genomes of chicory, endive, great burdock and yacon provide insights into Asteraceae paleo-polyploidization history and plant inulin production.</title>
        <authorList>
            <person name="Fan W."/>
            <person name="Wang S."/>
            <person name="Wang H."/>
            <person name="Wang A."/>
            <person name="Jiang F."/>
            <person name="Liu H."/>
            <person name="Zhao H."/>
            <person name="Xu D."/>
            <person name="Zhang Y."/>
        </authorList>
    </citation>
    <scope>NUCLEOTIDE SEQUENCE [LARGE SCALE GENOMIC DNA]</scope>
    <source>
        <strain evidence="2">cv. Yunnan</strain>
        <tissue evidence="1">Leaves</tissue>
    </source>
</reference>
<comment type="caution">
    <text evidence="1">The sequence shown here is derived from an EMBL/GenBank/DDBJ whole genome shotgun (WGS) entry which is preliminary data.</text>
</comment>
<organism evidence="1 2">
    <name type="scientific">Smallanthus sonchifolius</name>
    <dbReference type="NCBI Taxonomy" id="185202"/>
    <lineage>
        <taxon>Eukaryota</taxon>
        <taxon>Viridiplantae</taxon>
        <taxon>Streptophyta</taxon>
        <taxon>Embryophyta</taxon>
        <taxon>Tracheophyta</taxon>
        <taxon>Spermatophyta</taxon>
        <taxon>Magnoliopsida</taxon>
        <taxon>eudicotyledons</taxon>
        <taxon>Gunneridae</taxon>
        <taxon>Pentapetalae</taxon>
        <taxon>asterids</taxon>
        <taxon>campanulids</taxon>
        <taxon>Asterales</taxon>
        <taxon>Asteraceae</taxon>
        <taxon>Asteroideae</taxon>
        <taxon>Heliantheae alliance</taxon>
        <taxon>Millerieae</taxon>
        <taxon>Smallanthus</taxon>
    </lineage>
</organism>
<keyword evidence="2" id="KW-1185">Reference proteome</keyword>
<accession>A0ACB9J1U6</accession>
<dbReference type="EMBL" id="CM042022">
    <property type="protein sequence ID" value="KAI3814494.1"/>
    <property type="molecule type" value="Genomic_DNA"/>
</dbReference>
<name>A0ACB9J1U6_9ASTR</name>
<evidence type="ECO:0000313" key="1">
    <source>
        <dbReference type="EMBL" id="KAI3814494.1"/>
    </source>
</evidence>
<proteinExistence type="predicted"/>
<evidence type="ECO:0000313" key="2">
    <source>
        <dbReference type="Proteomes" id="UP001056120"/>
    </source>
</evidence>
<dbReference type="Proteomes" id="UP001056120">
    <property type="component" value="Linkage Group LG05"/>
</dbReference>
<protein>
    <submittedName>
        <fullName evidence="1">Uncharacterized protein</fullName>
    </submittedName>
</protein>
<gene>
    <name evidence="1" type="ORF">L1987_14134</name>
</gene>
<reference evidence="2" key="1">
    <citation type="journal article" date="2022" name="Mol. Ecol. Resour.">
        <title>The genomes of chicory, endive, great burdock and yacon provide insights into Asteraceae palaeo-polyploidization history and plant inulin production.</title>
        <authorList>
            <person name="Fan W."/>
            <person name="Wang S."/>
            <person name="Wang H."/>
            <person name="Wang A."/>
            <person name="Jiang F."/>
            <person name="Liu H."/>
            <person name="Zhao H."/>
            <person name="Xu D."/>
            <person name="Zhang Y."/>
        </authorList>
    </citation>
    <scope>NUCLEOTIDE SEQUENCE [LARGE SCALE GENOMIC DNA]</scope>
    <source>
        <strain evidence="2">cv. Yunnan</strain>
    </source>
</reference>
<sequence>MALSKQTLALIVVSAYIIFATCKNAHSAPTKLEAKPSDKPNTKGTPGQKADVANMVAKQMQAVEKKINEFNASLKKRPKNPKSSSPRSRECISECDEVFGAAVDDIKKTLDSLKSLNLVKANFDVSAVATNVDTCNDCFNDMGKGGDPEVKKFGDWVRKITGDALAALQKAA</sequence>